<reference evidence="3" key="1">
    <citation type="submission" date="2022-10" db="EMBL/GenBank/DDBJ databases">
        <title>The complete genomes of actinobacterial strains from the NBC collection.</title>
        <authorList>
            <person name="Joergensen T.S."/>
            <person name="Alvarez Arevalo M."/>
            <person name="Sterndorff E.B."/>
            <person name="Faurdal D."/>
            <person name="Vuksanovic O."/>
            <person name="Mourched A.-S."/>
            <person name="Charusanti P."/>
            <person name="Shaw S."/>
            <person name="Blin K."/>
            <person name="Weber T."/>
        </authorList>
    </citation>
    <scope>NUCLEOTIDE SEQUENCE</scope>
    <source>
        <strain evidence="3">NBC_00189</strain>
    </source>
</reference>
<feature type="region of interest" description="Disordered" evidence="1">
    <location>
        <begin position="371"/>
        <end position="393"/>
    </location>
</feature>
<evidence type="ECO:0000313" key="3">
    <source>
        <dbReference type="EMBL" id="WTP50222.1"/>
    </source>
</evidence>
<dbReference type="InterPro" id="IPR043472">
    <property type="entry name" value="Macro_dom-like"/>
</dbReference>
<sequence length="393" mass="41779">MNGMNGLNGLNGTNPDGLPDRAALVRELRQLRRGGLPALHALVPEALRAVTLHAGYAAGEDDLADGAERLLVAAAERLGADDLIGRAAQYTFGLLPGRRGDPAADRRRAAARVYGVTDERFRHSQERQVVEQLAGALLAEAREPGGAGASRAAARCPRPERGPGARPAVVPRTGIPGRVGNRPVTVHVSPIELLRDIDVLVSSENVHLEMSKSFRPTVSGALRRSAALGRDADGPVTDVLADELAAWVRARPGVLPLRPGTIVPTGAGRLAERGVRRVYHAALAVPDGLAYRVDPQHIATAVAGCFARGRRDRADGLPGLRSICFPLLGAGRGGLDRRTSAEWLRWSIEDALTADPDWSVHIVTRYPETAHLFEGGGPRDGSPDDGRRRGGRP</sequence>
<accession>A0ABZ1JF30</accession>
<evidence type="ECO:0000259" key="2">
    <source>
        <dbReference type="PROSITE" id="PS51154"/>
    </source>
</evidence>
<dbReference type="EMBL" id="CP108133">
    <property type="protein sequence ID" value="WTP50222.1"/>
    <property type="molecule type" value="Genomic_DNA"/>
</dbReference>
<evidence type="ECO:0000256" key="1">
    <source>
        <dbReference type="SAM" id="MobiDB-lite"/>
    </source>
</evidence>
<name>A0ABZ1JF30_9ACTN</name>
<dbReference type="PROSITE" id="PS51154">
    <property type="entry name" value="MACRO"/>
    <property type="match status" value="1"/>
</dbReference>
<organism evidence="3 4">
    <name type="scientific">Streptomyces tauricus</name>
    <dbReference type="NCBI Taxonomy" id="68274"/>
    <lineage>
        <taxon>Bacteria</taxon>
        <taxon>Bacillati</taxon>
        <taxon>Actinomycetota</taxon>
        <taxon>Actinomycetes</taxon>
        <taxon>Kitasatosporales</taxon>
        <taxon>Streptomycetaceae</taxon>
        <taxon>Streptomyces</taxon>
        <taxon>Streptomyces aurantiacus group</taxon>
    </lineage>
</organism>
<dbReference type="Proteomes" id="UP001432166">
    <property type="component" value="Chromosome"/>
</dbReference>
<dbReference type="SUPFAM" id="SSF52949">
    <property type="entry name" value="Macro domain-like"/>
    <property type="match status" value="1"/>
</dbReference>
<dbReference type="InterPro" id="IPR002589">
    <property type="entry name" value="Macro_dom"/>
</dbReference>
<gene>
    <name evidence="3" type="ORF">OG288_19065</name>
</gene>
<evidence type="ECO:0000313" key="4">
    <source>
        <dbReference type="Proteomes" id="UP001432166"/>
    </source>
</evidence>
<proteinExistence type="predicted"/>
<feature type="region of interest" description="Disordered" evidence="1">
    <location>
        <begin position="144"/>
        <end position="176"/>
    </location>
</feature>
<dbReference type="Gene3D" id="3.40.220.10">
    <property type="entry name" value="Leucine Aminopeptidase, subunit E, domain 1"/>
    <property type="match status" value="1"/>
</dbReference>
<protein>
    <submittedName>
        <fullName evidence="3">Appr-1-p processing protein</fullName>
    </submittedName>
</protein>
<dbReference type="RefSeq" id="WP_328937909.1">
    <property type="nucleotide sequence ID" value="NZ_CP108133.1"/>
</dbReference>
<feature type="compositionally biased region" description="Basic and acidic residues" evidence="1">
    <location>
        <begin position="381"/>
        <end position="393"/>
    </location>
</feature>
<keyword evidence="4" id="KW-1185">Reference proteome</keyword>
<feature type="domain" description="Macro" evidence="2">
    <location>
        <begin position="171"/>
        <end position="393"/>
    </location>
</feature>